<gene>
    <name evidence="1" type="ORF">GCM10007384_07680</name>
</gene>
<proteinExistence type="predicted"/>
<comment type="caution">
    <text evidence="1">The sequence shown here is derived from an EMBL/GenBank/DDBJ whole genome shotgun (WGS) entry which is preliminary data.</text>
</comment>
<dbReference type="AlphaFoldDB" id="A0A918JTQ1"/>
<sequence length="106" mass="12642">MIIEKNMKTNIQFVQMPTSETMKIYVQERLDKLFKKYDWIIRADVFFKKENDPKGKGKICDVELSLPGPKIYATSNAEKFEMAFKETLNDLEKQLKKRKQEMKPYI</sequence>
<reference evidence="1 2" key="1">
    <citation type="journal article" date="2014" name="Int. J. Syst. Evol. Microbiol.">
        <title>Complete genome sequence of Corynebacterium casei LMG S-19264T (=DSM 44701T), isolated from a smear-ripened cheese.</title>
        <authorList>
            <consortium name="US DOE Joint Genome Institute (JGI-PGF)"/>
            <person name="Walter F."/>
            <person name="Albersmeier A."/>
            <person name="Kalinowski J."/>
            <person name="Ruckert C."/>
        </authorList>
    </citation>
    <scope>NUCLEOTIDE SEQUENCE [LARGE SCALE GENOMIC DNA]</scope>
    <source>
        <strain evidence="1 2">KCTC 12285</strain>
    </source>
</reference>
<organism evidence="1 2">
    <name type="scientific">Aquimarina muelleri</name>
    <dbReference type="NCBI Taxonomy" id="279356"/>
    <lineage>
        <taxon>Bacteria</taxon>
        <taxon>Pseudomonadati</taxon>
        <taxon>Bacteroidota</taxon>
        <taxon>Flavobacteriia</taxon>
        <taxon>Flavobacteriales</taxon>
        <taxon>Flavobacteriaceae</taxon>
        <taxon>Aquimarina</taxon>
    </lineage>
</organism>
<name>A0A918JTQ1_9FLAO</name>
<evidence type="ECO:0000313" key="1">
    <source>
        <dbReference type="EMBL" id="GGX08210.1"/>
    </source>
</evidence>
<dbReference type="NCBIfam" id="TIGR00741">
    <property type="entry name" value="yfiA"/>
    <property type="match status" value="1"/>
</dbReference>
<dbReference type="SUPFAM" id="SSF69754">
    <property type="entry name" value="Ribosome binding protein Y (YfiA homologue)"/>
    <property type="match status" value="1"/>
</dbReference>
<evidence type="ECO:0008006" key="3">
    <source>
        <dbReference type="Google" id="ProtNLM"/>
    </source>
</evidence>
<evidence type="ECO:0000313" key="2">
    <source>
        <dbReference type="Proteomes" id="UP000601108"/>
    </source>
</evidence>
<dbReference type="Gene3D" id="3.30.160.100">
    <property type="entry name" value="Ribosome hibernation promotion factor-like"/>
    <property type="match status" value="1"/>
</dbReference>
<accession>A0A918JTQ1</accession>
<dbReference type="InterPro" id="IPR036567">
    <property type="entry name" value="RHF-like"/>
</dbReference>
<dbReference type="Pfam" id="PF02482">
    <property type="entry name" value="Ribosomal_S30AE"/>
    <property type="match status" value="1"/>
</dbReference>
<keyword evidence="2" id="KW-1185">Reference proteome</keyword>
<protein>
    <recommendedName>
        <fullName evidence="3">Sigma-54 modulation protein</fullName>
    </recommendedName>
</protein>
<dbReference type="Proteomes" id="UP000601108">
    <property type="component" value="Unassembled WGS sequence"/>
</dbReference>
<dbReference type="EMBL" id="BMWS01000003">
    <property type="protein sequence ID" value="GGX08210.1"/>
    <property type="molecule type" value="Genomic_DNA"/>
</dbReference>
<dbReference type="InterPro" id="IPR003489">
    <property type="entry name" value="RHF/RaiA"/>
</dbReference>